<comment type="caution">
    <text evidence="5">The sequence shown here is derived from an EMBL/GenBank/DDBJ whole genome shotgun (WGS) entry which is preliminary data.</text>
</comment>
<dbReference type="GO" id="GO:0046872">
    <property type="term" value="F:metal ion binding"/>
    <property type="evidence" value="ECO:0007669"/>
    <property type="project" value="UniProtKB-KW"/>
</dbReference>
<feature type="binding site" evidence="2">
    <location>
        <position position="425"/>
    </location>
    <ligand>
        <name>Mn(2+)</name>
        <dbReference type="ChEBI" id="CHEBI:29035"/>
        <label>2</label>
    </ligand>
</feature>
<dbReference type="NCBIfam" id="TIGR01891">
    <property type="entry name" value="amidohydrolases"/>
    <property type="match status" value="1"/>
</dbReference>
<dbReference type="Pfam" id="PF07687">
    <property type="entry name" value="M20_dimer"/>
    <property type="match status" value="1"/>
</dbReference>
<dbReference type="FunFam" id="3.30.70.360:FF:000001">
    <property type="entry name" value="N-acetyldiaminopimelate deacetylase"/>
    <property type="match status" value="1"/>
</dbReference>
<evidence type="ECO:0000256" key="3">
    <source>
        <dbReference type="SAM" id="SignalP"/>
    </source>
</evidence>
<dbReference type="PANTHER" id="PTHR11014:SF63">
    <property type="entry name" value="METALLOPEPTIDASE, PUTATIVE (AFU_ORTHOLOGUE AFUA_6G09600)-RELATED"/>
    <property type="match status" value="1"/>
</dbReference>
<proteinExistence type="predicted"/>
<keyword evidence="1" id="KW-0378">Hydrolase</keyword>
<feature type="chain" id="PRO_5006131684" evidence="3">
    <location>
        <begin position="39"/>
        <end position="456"/>
    </location>
</feature>
<dbReference type="EMBL" id="JFAQ01000173">
    <property type="protein sequence ID" value="KPL48119.1"/>
    <property type="molecule type" value="Genomic_DNA"/>
</dbReference>
<dbReference type="OrthoDB" id="9777385at2"/>
<dbReference type="Gene3D" id="3.30.70.360">
    <property type="match status" value="1"/>
</dbReference>
<dbReference type="Gene3D" id="3.40.630.10">
    <property type="entry name" value="Zn peptidases"/>
    <property type="match status" value="1"/>
</dbReference>
<protein>
    <submittedName>
        <fullName evidence="5">Peptidase M20</fullName>
    </submittedName>
</protein>
<dbReference type="GO" id="GO:0019877">
    <property type="term" value="P:diaminopimelate biosynthetic process"/>
    <property type="evidence" value="ECO:0007669"/>
    <property type="project" value="UniProtKB-ARBA"/>
</dbReference>
<dbReference type="InterPro" id="IPR011650">
    <property type="entry name" value="Peptidase_M20_dimer"/>
</dbReference>
<reference evidence="5 6" key="1">
    <citation type="submission" date="2014-02" db="EMBL/GenBank/DDBJ databases">
        <title>Genome sequence of Xanthomonas axonopodis DSM 3585 (T).</title>
        <authorList>
            <person name="Midha S."/>
            <person name="Patil P.B."/>
        </authorList>
    </citation>
    <scope>NUCLEOTIDE SEQUENCE [LARGE SCALE GENOMIC DNA]</scope>
    <source>
        <strain evidence="5 6">DSM 3585</strain>
    </source>
</reference>
<feature type="binding site" evidence="2">
    <location>
        <position position="216"/>
    </location>
    <ligand>
        <name>Mn(2+)</name>
        <dbReference type="ChEBI" id="CHEBI:29035"/>
        <label>2</label>
    </ligand>
</feature>
<evidence type="ECO:0000259" key="4">
    <source>
        <dbReference type="Pfam" id="PF07687"/>
    </source>
</evidence>
<gene>
    <name evidence="5" type="ORF">XAXN_15655</name>
</gene>
<keyword evidence="2" id="KW-0464">Manganese</keyword>
<dbReference type="InterPro" id="IPR036264">
    <property type="entry name" value="Bact_exopeptidase_dim_dom"/>
</dbReference>
<dbReference type="RefSeq" id="WP_054320187.1">
    <property type="nucleotide sequence ID" value="NZ_JFAQ01000173.1"/>
</dbReference>
<feature type="signal peptide" evidence="3">
    <location>
        <begin position="1"/>
        <end position="38"/>
    </location>
</feature>
<dbReference type="InterPro" id="IPR002933">
    <property type="entry name" value="Peptidase_M20"/>
</dbReference>
<dbReference type="SUPFAM" id="SSF53187">
    <property type="entry name" value="Zn-dependent exopeptidases"/>
    <property type="match status" value="1"/>
</dbReference>
<dbReference type="GO" id="GO:0050118">
    <property type="term" value="F:N-acetyldiaminopimelate deacetylase activity"/>
    <property type="evidence" value="ECO:0007669"/>
    <property type="project" value="UniProtKB-ARBA"/>
</dbReference>
<dbReference type="InterPro" id="IPR017439">
    <property type="entry name" value="Amidohydrolase"/>
</dbReference>
<organism evidence="5 6">
    <name type="scientific">Xanthomonas axonopodis</name>
    <dbReference type="NCBI Taxonomy" id="53413"/>
    <lineage>
        <taxon>Bacteria</taxon>
        <taxon>Pseudomonadati</taxon>
        <taxon>Pseudomonadota</taxon>
        <taxon>Gammaproteobacteria</taxon>
        <taxon>Lysobacterales</taxon>
        <taxon>Lysobacteraceae</taxon>
        <taxon>Xanthomonas</taxon>
    </lineage>
</organism>
<dbReference type="AlphaFoldDB" id="A0A0P6VPV7"/>
<dbReference type="PATRIC" id="fig|53413.25.peg.1496"/>
<evidence type="ECO:0000256" key="2">
    <source>
        <dbReference type="PIRSR" id="PIRSR005962-1"/>
    </source>
</evidence>
<accession>A0A0P6VPV7</accession>
<evidence type="ECO:0000313" key="6">
    <source>
        <dbReference type="Proteomes" id="UP000054035"/>
    </source>
</evidence>
<evidence type="ECO:0000256" key="1">
    <source>
        <dbReference type="ARBA" id="ARBA00022801"/>
    </source>
</evidence>
<feature type="binding site" evidence="2">
    <location>
        <position position="153"/>
    </location>
    <ligand>
        <name>Mn(2+)</name>
        <dbReference type="ChEBI" id="CHEBI:29035"/>
        <label>2</label>
    </ligand>
</feature>
<name>A0A0P6VPV7_9XANT</name>
<keyword evidence="3" id="KW-0732">Signal</keyword>
<dbReference type="Pfam" id="PF01546">
    <property type="entry name" value="Peptidase_M20"/>
    <property type="match status" value="1"/>
</dbReference>
<dbReference type="Proteomes" id="UP000054035">
    <property type="component" value="Unassembled WGS sequence"/>
</dbReference>
<dbReference type="SUPFAM" id="SSF55031">
    <property type="entry name" value="Bacterial exopeptidase dimerisation domain"/>
    <property type="match status" value="1"/>
</dbReference>
<comment type="cofactor">
    <cofactor evidence="2">
        <name>Mn(2+)</name>
        <dbReference type="ChEBI" id="CHEBI:29035"/>
    </cofactor>
    <text evidence="2">The Mn(2+) ion enhances activity.</text>
</comment>
<feature type="domain" description="Peptidase M20 dimerisation" evidence="4">
    <location>
        <begin position="235"/>
        <end position="326"/>
    </location>
</feature>
<keyword evidence="2" id="KW-0479">Metal-binding</keyword>
<sequence length="456" mass="49070">MNSDDQTPRSHFAERLLAQASSRALALLLLLAAVPCHALDAVAVKRQIDGVLDQTYPQLEALYRAVHQHPELGFEETATAHRLAKEMRALGFQVNEGIGRTGLVAIYRNGPGPTVMVRTELDALPMRETTGLAYASRVHLQSKDRDTYVAHSCGHDIHMAVWVGTAKTLLQLRTQWRGTLMFIGQPAEEKGRGAQAMLDDGLFARFGQPDYGFALHVGPDAYGQVSYKSGAVTSNSDTLQVVFEGKGGHGAMPAATIDPVLIAARFVVDVQSVISREKDPYAFGVVSIGAFNAGTAGNVIPDRAQLRGTIRSNDAQVREKLLDGVRRTALASAQMAGAPIPQIALGEHRSRAVINDAALAERTGEVFTQAFGANAQRQREPSAASEDYSSFIAAGVPSFYFSIGGLDPQWLQQARQTGERIPVNHSPDFAPVPQPSIRTGVEAMTLAVMNVMPPPS</sequence>
<dbReference type="PIRSF" id="PIRSF005962">
    <property type="entry name" value="Pept_M20D_amidohydro"/>
    <property type="match status" value="1"/>
</dbReference>
<feature type="binding site" evidence="2">
    <location>
        <position position="155"/>
    </location>
    <ligand>
        <name>Mn(2+)</name>
        <dbReference type="ChEBI" id="CHEBI:29035"/>
        <label>2</label>
    </ligand>
</feature>
<feature type="binding site" evidence="2">
    <location>
        <position position="189"/>
    </location>
    <ligand>
        <name>Mn(2+)</name>
        <dbReference type="ChEBI" id="CHEBI:29035"/>
        <label>2</label>
    </ligand>
</feature>
<dbReference type="PANTHER" id="PTHR11014">
    <property type="entry name" value="PEPTIDASE M20 FAMILY MEMBER"/>
    <property type="match status" value="1"/>
</dbReference>
<evidence type="ECO:0000313" key="5">
    <source>
        <dbReference type="EMBL" id="KPL48119.1"/>
    </source>
</evidence>